<organism evidence="1 2">
    <name type="scientific">Cocleimonas flava</name>
    <dbReference type="NCBI Taxonomy" id="634765"/>
    <lineage>
        <taxon>Bacteria</taxon>
        <taxon>Pseudomonadati</taxon>
        <taxon>Pseudomonadota</taxon>
        <taxon>Gammaproteobacteria</taxon>
        <taxon>Thiotrichales</taxon>
        <taxon>Thiotrichaceae</taxon>
        <taxon>Cocleimonas</taxon>
    </lineage>
</organism>
<dbReference type="AlphaFoldDB" id="A0A4R1F2V5"/>
<dbReference type="EMBL" id="SMFQ01000002">
    <property type="protein sequence ID" value="TCJ88516.1"/>
    <property type="molecule type" value="Genomic_DNA"/>
</dbReference>
<comment type="caution">
    <text evidence="1">The sequence shown here is derived from an EMBL/GenBank/DDBJ whole genome shotgun (WGS) entry which is preliminary data.</text>
</comment>
<reference evidence="1 2" key="1">
    <citation type="submission" date="2019-03" db="EMBL/GenBank/DDBJ databases">
        <title>Genomic Encyclopedia of Type Strains, Phase IV (KMG-IV): sequencing the most valuable type-strain genomes for metagenomic binning, comparative biology and taxonomic classification.</title>
        <authorList>
            <person name="Goeker M."/>
        </authorList>
    </citation>
    <scope>NUCLEOTIDE SEQUENCE [LARGE SCALE GENOMIC DNA]</scope>
    <source>
        <strain evidence="1 2">DSM 24830</strain>
    </source>
</reference>
<evidence type="ECO:0000313" key="2">
    <source>
        <dbReference type="Proteomes" id="UP000294887"/>
    </source>
</evidence>
<name>A0A4R1F2V5_9GAMM</name>
<accession>A0A4R1F2V5</accession>
<proteinExistence type="predicted"/>
<evidence type="ECO:0000313" key="1">
    <source>
        <dbReference type="EMBL" id="TCJ88516.1"/>
    </source>
</evidence>
<gene>
    <name evidence="1" type="ORF">EV695_0373</name>
</gene>
<dbReference type="Proteomes" id="UP000294887">
    <property type="component" value="Unassembled WGS sequence"/>
</dbReference>
<protein>
    <submittedName>
        <fullName evidence="1">Uncharacterized protein</fullName>
    </submittedName>
</protein>
<sequence length="229" mass="26310">MLNDVDMKRLIIGSLFFALLGFGALKLMFSGVEVKYKAALPWQVSTKADGTTHILGVDIGDTTFKELMFKLKLLAEPALFEGPDGDLTLEAYFGKKKFGVLEARLVVELDADEVLLKKMLKEQIDKDSTPSNHWKYGLSVENTKLANDLRVWRLIYLPITDYEPAQMKFFGEPDEKIQVSETAQYWLYPNRGMVLLWDTDGKEIFYYVANKDFDRLKKSLPMEAQVQRY</sequence>
<keyword evidence="2" id="KW-1185">Reference proteome</keyword>